<dbReference type="Pfam" id="PF00989">
    <property type="entry name" value="PAS"/>
    <property type="match status" value="1"/>
</dbReference>
<dbReference type="SUPFAM" id="SSF55781">
    <property type="entry name" value="GAF domain-like"/>
    <property type="match status" value="1"/>
</dbReference>
<dbReference type="CDD" id="cd00130">
    <property type="entry name" value="PAS"/>
    <property type="match status" value="2"/>
</dbReference>
<feature type="region of interest" description="Disordered" evidence="2">
    <location>
        <begin position="1"/>
        <end position="144"/>
    </location>
</feature>
<comment type="caution">
    <text evidence="4">The sequence shown here is derived from an EMBL/GenBank/DDBJ whole genome shotgun (WGS) entry which is preliminary data.</text>
</comment>
<dbReference type="InterPro" id="IPR035965">
    <property type="entry name" value="PAS-like_dom_sf"/>
</dbReference>
<dbReference type="Gene3D" id="3.30.450.20">
    <property type="entry name" value="PAS domain"/>
    <property type="match status" value="2"/>
</dbReference>
<dbReference type="InterPro" id="IPR013656">
    <property type="entry name" value="PAS_4"/>
</dbReference>
<dbReference type="PROSITE" id="PS50112">
    <property type="entry name" value="PAS"/>
    <property type="match status" value="1"/>
</dbReference>
<dbReference type="NCBIfam" id="TIGR00229">
    <property type="entry name" value="sensory_box"/>
    <property type="match status" value="2"/>
</dbReference>
<dbReference type="Pfam" id="PF07228">
    <property type="entry name" value="SpoIIE"/>
    <property type="match status" value="1"/>
</dbReference>
<evidence type="ECO:0000313" key="4">
    <source>
        <dbReference type="EMBL" id="GHI21746.1"/>
    </source>
</evidence>
<evidence type="ECO:0000259" key="3">
    <source>
        <dbReference type="PROSITE" id="PS50112"/>
    </source>
</evidence>
<protein>
    <recommendedName>
        <fullName evidence="3">PAS domain-containing protein</fullName>
    </recommendedName>
</protein>
<dbReference type="SMART" id="SM00065">
    <property type="entry name" value="GAF"/>
    <property type="match status" value="1"/>
</dbReference>
<dbReference type="InterPro" id="IPR013767">
    <property type="entry name" value="PAS_fold"/>
</dbReference>
<name>A0ABQ3P9P8_9ACTN</name>
<proteinExistence type="predicted"/>
<reference evidence="4" key="1">
    <citation type="submission" date="2024-05" db="EMBL/GenBank/DDBJ databases">
        <title>Whole genome shotgun sequence of Streptomyces hydrogenans NBRC 13475.</title>
        <authorList>
            <person name="Komaki H."/>
            <person name="Tamura T."/>
        </authorList>
    </citation>
    <scope>NUCLEOTIDE SEQUENCE</scope>
    <source>
        <strain evidence="4">NBRC 13475</strain>
    </source>
</reference>
<organism evidence="4 5">
    <name type="scientific">Streptomyces hydrogenans</name>
    <dbReference type="NCBI Taxonomy" id="1873719"/>
    <lineage>
        <taxon>Bacteria</taxon>
        <taxon>Bacillati</taxon>
        <taxon>Actinomycetota</taxon>
        <taxon>Actinomycetes</taxon>
        <taxon>Kitasatosporales</taxon>
        <taxon>Streptomycetaceae</taxon>
        <taxon>Streptomyces</taxon>
    </lineage>
</organism>
<evidence type="ECO:0000313" key="5">
    <source>
        <dbReference type="Proteomes" id="UP001052739"/>
    </source>
</evidence>
<feature type="compositionally biased region" description="Basic and acidic residues" evidence="2">
    <location>
        <begin position="35"/>
        <end position="74"/>
    </location>
</feature>
<dbReference type="InterPro" id="IPR003018">
    <property type="entry name" value="GAF"/>
</dbReference>
<dbReference type="SUPFAM" id="SSF81606">
    <property type="entry name" value="PP2C-like"/>
    <property type="match status" value="1"/>
</dbReference>
<evidence type="ECO:0000256" key="1">
    <source>
        <dbReference type="ARBA" id="ARBA00022801"/>
    </source>
</evidence>
<feature type="compositionally biased region" description="Low complexity" evidence="2">
    <location>
        <begin position="134"/>
        <end position="144"/>
    </location>
</feature>
<accession>A0ABQ3P9P8</accession>
<dbReference type="Pfam" id="PF08448">
    <property type="entry name" value="PAS_4"/>
    <property type="match status" value="1"/>
</dbReference>
<dbReference type="Pfam" id="PF01590">
    <property type="entry name" value="GAF"/>
    <property type="match status" value="1"/>
</dbReference>
<dbReference type="SMART" id="SM00331">
    <property type="entry name" value="PP2C_SIG"/>
    <property type="match status" value="1"/>
</dbReference>
<dbReference type="Gene3D" id="3.60.40.10">
    <property type="entry name" value="PPM-type phosphatase domain"/>
    <property type="match status" value="1"/>
</dbReference>
<dbReference type="Proteomes" id="UP001052739">
    <property type="component" value="Unassembled WGS sequence"/>
</dbReference>
<gene>
    <name evidence="4" type="ORF">Shyd_31170</name>
</gene>
<keyword evidence="5" id="KW-1185">Reference proteome</keyword>
<dbReference type="Gene3D" id="3.30.450.40">
    <property type="match status" value="1"/>
</dbReference>
<feature type="compositionally biased region" description="Pro residues" evidence="2">
    <location>
        <begin position="122"/>
        <end position="133"/>
    </location>
</feature>
<dbReference type="SMART" id="SM00091">
    <property type="entry name" value="PAS"/>
    <property type="match status" value="2"/>
</dbReference>
<feature type="domain" description="PAS" evidence="3">
    <location>
        <begin position="151"/>
        <end position="215"/>
    </location>
</feature>
<feature type="compositionally biased region" description="Low complexity" evidence="2">
    <location>
        <begin position="100"/>
        <end position="113"/>
    </location>
</feature>
<dbReference type="InterPro" id="IPR052016">
    <property type="entry name" value="Bact_Sigma-Reg"/>
</dbReference>
<keyword evidence="1" id="KW-0378">Hydrolase</keyword>
<dbReference type="InterPro" id="IPR029016">
    <property type="entry name" value="GAF-like_dom_sf"/>
</dbReference>
<sequence>MTAGSFPETGTGTEEGHTGMPGDPPTAPVGPERTGGPERTHGTDPARGTERADGTDPAHGTERTGGPERAHGTDPAHGTDGADVPGGPGGPERAGGTGPARGSDAPAGPDAPGAPGGGSPAHSPPPSSSPSPSPHGSGSRLPGSAFDGEGLLDVIGVAAVVVDAAGRIVLWSPQAETLFGYRADEALGEYVARLIVGEEHRAEAMRLFGEVLGRGTTWAGTFPVRHKDGSTREVEFRNMRLTDDLGDLYALGIAADRTTVARVETELALSDRLVDQSPIGIAVLDTELRYTLVNPALERFNGLPAARHLGRRPSEVLPGVDASALEAAALRVLETGAPLLGLLAMGTTPADPGGGEHAWSVSFYRLEATGGRVLGVAAWVVDVTERYRADAEADRSRRRLALIADASARVGTTLEVERTADELASVVVPALADVAAVDVLDSVLALRRPGAPEQGPALFRALAVKAGHETEALPAADPPGSVALYGADRLVTRCVHTGRPVLVSRVGPDDLPRIARGPEAARQLARAGVHSYLAVPLIARGEVLGALDLKRDRHNPLPFDRDDMLLAVELAARAAVSIDNARWYQSVRNSAVTLQRSLLPGDPPARPGLDAAARYQPAQASSEVGGDWYDVIALPDDKTALVVGDVMGSGIEAAATMGRLRTATRAFADLDLSPGQVLRHLDRITVGLEQSIATCLFAVHDPQRHRCRISNAGHLPPVRLPVDGPAALVDVSTGVPLGVGGGTFRTARVPFLPGDRLVLYTDGLIETRDAPIDERLALLVALVEETRELSLEESCDRLLRQLRRPGAPDDVALLIARSTA</sequence>
<dbReference type="EMBL" id="BNDW01000019">
    <property type="protein sequence ID" value="GHI21746.1"/>
    <property type="molecule type" value="Genomic_DNA"/>
</dbReference>
<evidence type="ECO:0000256" key="2">
    <source>
        <dbReference type="SAM" id="MobiDB-lite"/>
    </source>
</evidence>
<dbReference type="PANTHER" id="PTHR43156:SF2">
    <property type="entry name" value="STAGE II SPORULATION PROTEIN E"/>
    <property type="match status" value="1"/>
</dbReference>
<dbReference type="InterPro" id="IPR001932">
    <property type="entry name" value="PPM-type_phosphatase-like_dom"/>
</dbReference>
<dbReference type="InterPro" id="IPR000014">
    <property type="entry name" value="PAS"/>
</dbReference>
<dbReference type="InterPro" id="IPR036457">
    <property type="entry name" value="PPM-type-like_dom_sf"/>
</dbReference>
<feature type="compositionally biased region" description="Gly residues" evidence="2">
    <location>
        <begin position="84"/>
        <end position="99"/>
    </location>
</feature>
<dbReference type="PANTHER" id="PTHR43156">
    <property type="entry name" value="STAGE II SPORULATION PROTEIN E-RELATED"/>
    <property type="match status" value="1"/>
</dbReference>
<dbReference type="SUPFAM" id="SSF55785">
    <property type="entry name" value="PYP-like sensor domain (PAS domain)"/>
    <property type="match status" value="2"/>
</dbReference>